<dbReference type="Pfam" id="PF00158">
    <property type="entry name" value="Sigma54_activat"/>
    <property type="match status" value="1"/>
</dbReference>
<dbReference type="PROSITE" id="PS00676">
    <property type="entry name" value="SIGMA54_INTERACT_2"/>
    <property type="match status" value="1"/>
</dbReference>
<name>A0A6L5Y7G7_9FIRM</name>
<dbReference type="SMART" id="SM00382">
    <property type="entry name" value="AAA"/>
    <property type="match status" value="1"/>
</dbReference>
<dbReference type="GeneID" id="303114980"/>
<evidence type="ECO:0000313" key="8">
    <source>
        <dbReference type="Proteomes" id="UP000474676"/>
    </source>
</evidence>
<dbReference type="Proteomes" id="UP000474676">
    <property type="component" value="Unassembled WGS sequence"/>
</dbReference>
<sequence length="436" mass="49155">MYKVAAISCKKVNDMEWTDVKEILEEVKPVLKATSDAICVLDRYGNTIYENPLYEIMLKRGNVEIVSDSKDIYIDGKKAGRVIVYHDISEVNRLRRELDRLNQKLRKVEAKYSFKDIIGENEKLQEAINIARTAAMTPATIMLRGESGTGKEIFANAIHNTSPRRNEKFVKINCSSIPDELLESELFGYKEGAFTGAQRGGKKGLFQEADKGSLFLDEIGDVSPRMQVKILRALQEKEIMPVGSTESIPIDVRIICATNKPLEKMIEEGEFREDLYYRLNVFPIKIPPLRERKDDIEAISMYLLNQYNDYYGRKVTTIEKDAIKLLKKSDWPGNVRELQNVLSRALINLSGDEEVLTAEDIEASINGEDARPRKAKASYAGVPDTLPTELTAALKQVETVVIKRAIENAAGDKNRAAVALGIPLRTLYYKCKKLGI</sequence>
<dbReference type="InterPro" id="IPR058031">
    <property type="entry name" value="AAA_lid_NorR"/>
</dbReference>
<comment type="caution">
    <text evidence="7">The sequence shown here is derived from an EMBL/GenBank/DDBJ whole genome shotgun (WGS) entry which is preliminary data.</text>
</comment>
<dbReference type="PANTHER" id="PTHR32071">
    <property type="entry name" value="TRANSCRIPTIONAL REGULATORY PROTEIN"/>
    <property type="match status" value="1"/>
</dbReference>
<dbReference type="PANTHER" id="PTHR32071:SF121">
    <property type="entry name" value="SIGMA L-DEPENDENT TRANSCRIPTIONAL REGULATOR YQIR-RELATED"/>
    <property type="match status" value="1"/>
</dbReference>
<evidence type="ECO:0000256" key="3">
    <source>
        <dbReference type="ARBA" id="ARBA00023015"/>
    </source>
</evidence>
<dbReference type="InterPro" id="IPR002078">
    <property type="entry name" value="Sigma_54_int"/>
</dbReference>
<dbReference type="InterPro" id="IPR025662">
    <property type="entry name" value="Sigma_54_int_dom_ATP-bd_1"/>
</dbReference>
<dbReference type="PROSITE" id="PS00688">
    <property type="entry name" value="SIGMA54_INTERACT_3"/>
    <property type="match status" value="1"/>
</dbReference>
<keyword evidence="8" id="KW-1185">Reference proteome</keyword>
<dbReference type="Gene3D" id="1.10.8.60">
    <property type="match status" value="1"/>
</dbReference>
<dbReference type="FunFam" id="3.40.50.300:FF:000006">
    <property type="entry name" value="DNA-binding transcriptional regulator NtrC"/>
    <property type="match status" value="1"/>
</dbReference>
<protein>
    <submittedName>
        <fullName evidence="7">AAA family ATPase</fullName>
    </submittedName>
</protein>
<proteinExistence type="predicted"/>
<accession>A0A6L5Y7G7</accession>
<dbReference type="Pfam" id="PF02954">
    <property type="entry name" value="HTH_8"/>
    <property type="match status" value="1"/>
</dbReference>
<dbReference type="InterPro" id="IPR002197">
    <property type="entry name" value="HTH_Fis"/>
</dbReference>
<keyword evidence="4" id="KW-0238">DNA-binding</keyword>
<dbReference type="Gene3D" id="1.10.10.60">
    <property type="entry name" value="Homeodomain-like"/>
    <property type="match status" value="1"/>
</dbReference>
<dbReference type="SUPFAM" id="SSF46689">
    <property type="entry name" value="Homeodomain-like"/>
    <property type="match status" value="1"/>
</dbReference>
<evidence type="ECO:0000256" key="4">
    <source>
        <dbReference type="ARBA" id="ARBA00023125"/>
    </source>
</evidence>
<gene>
    <name evidence="7" type="ORF">FYJ64_06540</name>
</gene>
<dbReference type="RefSeq" id="WP_154574416.1">
    <property type="nucleotide sequence ID" value="NZ_VUMZ01000005.1"/>
</dbReference>
<dbReference type="InterPro" id="IPR027417">
    <property type="entry name" value="P-loop_NTPase"/>
</dbReference>
<dbReference type="InterPro" id="IPR009057">
    <property type="entry name" value="Homeodomain-like_sf"/>
</dbReference>
<keyword evidence="3" id="KW-0805">Transcription regulation</keyword>
<dbReference type="Pfam" id="PF25601">
    <property type="entry name" value="AAA_lid_14"/>
    <property type="match status" value="1"/>
</dbReference>
<keyword evidence="5" id="KW-0804">Transcription</keyword>
<dbReference type="InterPro" id="IPR025943">
    <property type="entry name" value="Sigma_54_int_dom_ATP-bd_2"/>
</dbReference>
<dbReference type="PRINTS" id="PR01590">
    <property type="entry name" value="HTHFIS"/>
</dbReference>
<dbReference type="InterPro" id="IPR025944">
    <property type="entry name" value="Sigma_54_int_dom_CS"/>
</dbReference>
<dbReference type="SUPFAM" id="SSF52540">
    <property type="entry name" value="P-loop containing nucleoside triphosphate hydrolases"/>
    <property type="match status" value="1"/>
</dbReference>
<evidence type="ECO:0000256" key="1">
    <source>
        <dbReference type="ARBA" id="ARBA00022741"/>
    </source>
</evidence>
<keyword evidence="2" id="KW-0067">ATP-binding</keyword>
<evidence type="ECO:0000313" key="7">
    <source>
        <dbReference type="EMBL" id="MST51972.1"/>
    </source>
</evidence>
<keyword evidence="1" id="KW-0547">Nucleotide-binding</keyword>
<dbReference type="CDD" id="cd00009">
    <property type="entry name" value="AAA"/>
    <property type="match status" value="1"/>
</dbReference>
<dbReference type="PROSITE" id="PS50045">
    <property type="entry name" value="SIGMA54_INTERACT_4"/>
    <property type="match status" value="1"/>
</dbReference>
<dbReference type="EMBL" id="VUMZ01000005">
    <property type="protein sequence ID" value="MST51972.1"/>
    <property type="molecule type" value="Genomic_DNA"/>
</dbReference>
<evidence type="ECO:0000259" key="6">
    <source>
        <dbReference type="PROSITE" id="PS50045"/>
    </source>
</evidence>
<evidence type="ECO:0000256" key="5">
    <source>
        <dbReference type="ARBA" id="ARBA00023163"/>
    </source>
</evidence>
<dbReference type="PROSITE" id="PS00675">
    <property type="entry name" value="SIGMA54_INTERACT_1"/>
    <property type="match status" value="1"/>
</dbReference>
<dbReference type="InterPro" id="IPR003593">
    <property type="entry name" value="AAA+_ATPase"/>
</dbReference>
<reference evidence="7 8" key="1">
    <citation type="submission" date="2019-08" db="EMBL/GenBank/DDBJ databases">
        <title>In-depth cultivation of the pig gut microbiome towards novel bacterial diversity and tailored functional studies.</title>
        <authorList>
            <person name="Wylensek D."/>
            <person name="Hitch T.C.A."/>
            <person name="Clavel T."/>
        </authorList>
    </citation>
    <scope>NUCLEOTIDE SEQUENCE [LARGE SCALE GENOMIC DNA]</scope>
    <source>
        <strain evidence="7 8">WCA-MUC-591-APC-3H</strain>
    </source>
</reference>
<dbReference type="AlphaFoldDB" id="A0A6L5Y7G7"/>
<dbReference type="GO" id="GO:0043565">
    <property type="term" value="F:sequence-specific DNA binding"/>
    <property type="evidence" value="ECO:0007669"/>
    <property type="project" value="InterPro"/>
</dbReference>
<feature type="domain" description="Sigma-54 factor interaction" evidence="6">
    <location>
        <begin position="117"/>
        <end position="347"/>
    </location>
</feature>
<dbReference type="GO" id="GO:0005524">
    <property type="term" value="F:ATP binding"/>
    <property type="evidence" value="ECO:0007669"/>
    <property type="project" value="UniProtKB-KW"/>
</dbReference>
<organism evidence="7 8">
    <name type="scientific">Hornefia butyriciproducens</name>
    <dbReference type="NCBI Taxonomy" id="2652293"/>
    <lineage>
        <taxon>Bacteria</taxon>
        <taxon>Bacillati</taxon>
        <taxon>Bacillota</taxon>
        <taxon>Clostridia</taxon>
        <taxon>Peptostreptococcales</taxon>
        <taxon>Anaerovoracaceae</taxon>
        <taxon>Hornefia</taxon>
    </lineage>
</organism>
<dbReference type="Gene3D" id="3.40.50.300">
    <property type="entry name" value="P-loop containing nucleotide triphosphate hydrolases"/>
    <property type="match status" value="1"/>
</dbReference>
<evidence type="ECO:0000256" key="2">
    <source>
        <dbReference type="ARBA" id="ARBA00022840"/>
    </source>
</evidence>
<dbReference type="GO" id="GO:0006355">
    <property type="term" value="P:regulation of DNA-templated transcription"/>
    <property type="evidence" value="ECO:0007669"/>
    <property type="project" value="InterPro"/>
</dbReference>